<evidence type="ECO:0000313" key="2">
    <source>
        <dbReference type="Proteomes" id="UP000747399"/>
    </source>
</evidence>
<dbReference type="EMBL" id="BNCO01000019">
    <property type="protein sequence ID" value="GIL54637.1"/>
    <property type="molecule type" value="Genomic_DNA"/>
</dbReference>
<protein>
    <submittedName>
        <fullName evidence="1">Uncharacterized protein</fullName>
    </submittedName>
</protein>
<accession>A0A8J4F0B9</accession>
<proteinExistence type="predicted"/>
<sequence length="114" mass="12206">MAMPHMSRRLTKFVNRPNLALRLQEGVAAHSSSATSATVQCVRAVGTSKRSTRDSSSRALARSTAISARWSYTSAAVNLPAVLGAGVQEMERSAREELKRLLPGPHGRAIGTSF</sequence>
<gene>
    <name evidence="1" type="ORF">Vafri_10365</name>
</gene>
<evidence type="ECO:0000313" key="1">
    <source>
        <dbReference type="EMBL" id="GIL54637.1"/>
    </source>
</evidence>
<organism evidence="1 2">
    <name type="scientific">Volvox africanus</name>
    <dbReference type="NCBI Taxonomy" id="51714"/>
    <lineage>
        <taxon>Eukaryota</taxon>
        <taxon>Viridiplantae</taxon>
        <taxon>Chlorophyta</taxon>
        <taxon>core chlorophytes</taxon>
        <taxon>Chlorophyceae</taxon>
        <taxon>CS clade</taxon>
        <taxon>Chlamydomonadales</taxon>
        <taxon>Volvocaceae</taxon>
        <taxon>Volvox</taxon>
    </lineage>
</organism>
<keyword evidence="2" id="KW-1185">Reference proteome</keyword>
<comment type="caution">
    <text evidence="1">The sequence shown here is derived from an EMBL/GenBank/DDBJ whole genome shotgun (WGS) entry which is preliminary data.</text>
</comment>
<dbReference type="AlphaFoldDB" id="A0A8J4F0B9"/>
<name>A0A8J4F0B9_9CHLO</name>
<reference evidence="1" key="1">
    <citation type="journal article" date="2021" name="Proc. Natl. Acad. Sci. U.S.A.">
        <title>Three genomes in the algal genus Volvox reveal the fate of a haploid sex-determining region after a transition to homothallism.</title>
        <authorList>
            <person name="Yamamoto K."/>
            <person name="Hamaji T."/>
            <person name="Kawai-Toyooka H."/>
            <person name="Matsuzaki R."/>
            <person name="Takahashi F."/>
            <person name="Nishimura Y."/>
            <person name="Kawachi M."/>
            <person name="Noguchi H."/>
            <person name="Minakuchi Y."/>
            <person name="Umen J.G."/>
            <person name="Toyoda A."/>
            <person name="Nozaki H."/>
        </authorList>
    </citation>
    <scope>NUCLEOTIDE SEQUENCE</scope>
    <source>
        <strain evidence="1">NIES-3780</strain>
    </source>
</reference>
<dbReference type="Proteomes" id="UP000747399">
    <property type="component" value="Unassembled WGS sequence"/>
</dbReference>